<gene>
    <name evidence="1" type="ORF">BO66DRAFT_405659</name>
</gene>
<proteinExistence type="predicted"/>
<keyword evidence="2" id="KW-1185">Reference proteome</keyword>
<reference evidence="1" key="1">
    <citation type="submission" date="2018-02" db="EMBL/GenBank/DDBJ databases">
        <title>The genomes of Aspergillus section Nigri reveals drivers in fungal speciation.</title>
        <authorList>
            <consortium name="DOE Joint Genome Institute"/>
            <person name="Vesth T.C."/>
            <person name="Nybo J."/>
            <person name="Theobald S."/>
            <person name="Brandl J."/>
            <person name="Frisvad J.C."/>
            <person name="Nielsen K.F."/>
            <person name="Lyhne E.K."/>
            <person name="Kogle M.E."/>
            <person name="Kuo A."/>
            <person name="Riley R."/>
            <person name="Clum A."/>
            <person name="Nolan M."/>
            <person name="Lipzen A."/>
            <person name="Salamov A."/>
            <person name="Henrissat B."/>
            <person name="Wiebenga A."/>
            <person name="De vries R.P."/>
            <person name="Grigoriev I.V."/>
            <person name="Mortensen U.H."/>
            <person name="Andersen M.R."/>
            <person name="Baker S.E."/>
        </authorList>
    </citation>
    <scope>NUCLEOTIDE SEQUENCE</scope>
    <source>
        <strain evidence="1">CBS 121060</strain>
    </source>
</reference>
<name>A0ACD1GVJ2_9EURO</name>
<dbReference type="Proteomes" id="UP000249661">
    <property type="component" value="Unassembled WGS sequence"/>
</dbReference>
<dbReference type="EMBL" id="KZ824997">
    <property type="protein sequence ID" value="RAH65348.1"/>
    <property type="molecule type" value="Genomic_DNA"/>
</dbReference>
<sequence>MGRTNKKRRAKRLAKQKAKEEAEKKAKQEARQKAKAQTEWEKNSIQNALHGRKHSVWNRDFSTLVPLLRPLALALAGKWWQCHVCLGWSKNERLCCRRLSRRLMCKHERCPSCRPFLSQQQALEIAMSYRRIRRLGVARYLFPSLR</sequence>
<evidence type="ECO:0000313" key="1">
    <source>
        <dbReference type="EMBL" id="RAH65348.1"/>
    </source>
</evidence>
<evidence type="ECO:0000313" key="2">
    <source>
        <dbReference type="Proteomes" id="UP000249661"/>
    </source>
</evidence>
<organism evidence="1 2">
    <name type="scientific">Aspergillus aculeatinus CBS 121060</name>
    <dbReference type="NCBI Taxonomy" id="1448322"/>
    <lineage>
        <taxon>Eukaryota</taxon>
        <taxon>Fungi</taxon>
        <taxon>Dikarya</taxon>
        <taxon>Ascomycota</taxon>
        <taxon>Pezizomycotina</taxon>
        <taxon>Eurotiomycetes</taxon>
        <taxon>Eurotiomycetidae</taxon>
        <taxon>Eurotiales</taxon>
        <taxon>Aspergillaceae</taxon>
        <taxon>Aspergillus</taxon>
        <taxon>Aspergillus subgen. Circumdati</taxon>
    </lineage>
</organism>
<protein>
    <submittedName>
        <fullName evidence="1">Uncharacterized protein</fullName>
    </submittedName>
</protein>
<accession>A0ACD1GVJ2</accession>